<evidence type="ECO:0000256" key="1">
    <source>
        <dbReference type="ARBA" id="ARBA00006699"/>
    </source>
</evidence>
<dbReference type="PANTHER" id="PTHR37322">
    <property type="match status" value="1"/>
</dbReference>
<protein>
    <submittedName>
        <fullName evidence="7">Chondroitinase family polysaccharide lyase</fullName>
    </submittedName>
</protein>
<dbReference type="InterPro" id="IPR015176">
    <property type="entry name" value="Lyase_N"/>
</dbReference>
<evidence type="ECO:0000313" key="8">
    <source>
        <dbReference type="Proteomes" id="UP001355653"/>
    </source>
</evidence>
<feature type="domain" description="Lyase N-terminal" evidence="5">
    <location>
        <begin position="42"/>
        <end position="208"/>
    </location>
</feature>
<name>A0ABU6DIF8_9BACL</name>
<dbReference type="InterPro" id="IPR011013">
    <property type="entry name" value="Gal_mutarotase_sf_dom"/>
</dbReference>
<dbReference type="SUPFAM" id="SSF49785">
    <property type="entry name" value="Galactose-binding domain-like"/>
    <property type="match status" value="1"/>
</dbReference>
<feature type="signal peptide" evidence="3">
    <location>
        <begin position="1"/>
        <end position="28"/>
    </location>
</feature>
<feature type="chain" id="PRO_5045647844" evidence="3">
    <location>
        <begin position="29"/>
        <end position="1023"/>
    </location>
</feature>
<dbReference type="RefSeq" id="WP_127453991.1">
    <property type="nucleotide sequence ID" value="NZ_JAROBY010000056.1"/>
</dbReference>
<evidence type="ECO:0000259" key="6">
    <source>
        <dbReference type="Pfam" id="PF09093"/>
    </source>
</evidence>
<feature type="domain" description="Polysaccharide lyase family 8 central" evidence="4">
    <location>
        <begin position="632"/>
        <end position="881"/>
    </location>
</feature>
<keyword evidence="2 7" id="KW-0456">Lyase</keyword>
<evidence type="ECO:0000259" key="5">
    <source>
        <dbReference type="Pfam" id="PF09092"/>
    </source>
</evidence>
<comment type="caution">
    <text evidence="7">The sequence shown here is derived from an EMBL/GenBank/DDBJ whole genome shotgun (WGS) entry which is preliminary data.</text>
</comment>
<evidence type="ECO:0000259" key="4">
    <source>
        <dbReference type="Pfam" id="PF02278"/>
    </source>
</evidence>
<dbReference type="SUPFAM" id="SSF74650">
    <property type="entry name" value="Galactose mutarotase-like"/>
    <property type="match status" value="1"/>
</dbReference>
<gene>
    <name evidence="7" type="ORF">P5G65_26875</name>
</gene>
<feature type="domain" description="Lyase catalytic" evidence="6">
    <location>
        <begin position="238"/>
        <end position="576"/>
    </location>
</feature>
<dbReference type="InterPro" id="IPR011071">
    <property type="entry name" value="Lyase_8-like_C"/>
</dbReference>
<dbReference type="Gene3D" id="2.60.120.430">
    <property type="entry name" value="Galactose-binding lectin"/>
    <property type="match status" value="1"/>
</dbReference>
<sequence>MRSTWQKRRRHNMRLLAAALLLASSVGAYPTATHAADDYSHTESFEGAAPPSTWSVENGGSVELSTEHYKHGGSSLHWSWSNGSKLRDTQPADLAAANVKHGGMKLWIYNEHPVHDQVTFNFGKTTEINNGIHHFSFKVNLNFKGWRAVWVKFREEGKNSAYTQNMNEPLEAMQIVPPASVPSGSLYFDNLEFWPFMVTARSADDQMPKTGLNVGQSSWDNVYYYSQQQTTLPLPATITPQEISAFDTISSRYEKWIYGDALQYAQLTGPLKMRYDALQSFIRAGLAAYNALHIVRHPNGTMTGEALYANADPHSLKFGDDVSQTVLLPLVFDYKINGNLLSKQKVIDVLDYMNDQGWANGSAIGTQDHEANRHSGYFHAVYLMRNELKAAGIFERELNTIFWYTNFGKTFDNSIYEETTADEIRTKFMYDLLYVLGMDNTPKKAQYMKGLVGLYEQALQIAPGFADTIKPDGTLFHHRGVYMNAYGDHAMQTASLIAYLLSGTPYALSDGAKSNIKKTLLTLELTSNTYTMPVGATGRFPNTTSPLTSLLAYSYLAMANTPIDTELASTFTRLWNPQSKLLQGLFKQADSYGVEYMDTLGGLQLADKLSKAGVPPKANPQGYMVMPYGAMAVNRVNDLLIGIKGWSNYAWNFESASNQNVYGAYQNYGNMQIVKNGLTSGIVESGIHLDAGWDWSRWPGTTVKHLSLAELAQKADQMRLFTDITFVGGVSSQNKYGVFAMKLHDTVFDSSFRANKSVFFFGDKMISLGSDIQNTDSLHNTETTLFQSYMPNSSMPFWYNSTTSVTHATYTSTITNTTPAWIVDPYGNGYVLPNAAGTVIMRGTQNSRNSAGTKNTSGSYTTAYINHGSAPASAGYEYAMKVGAGAQGTAAFANNMQYTVLQKNSDAHIVKNTEPGKEVTGYAIFNSHVPVDQGLIQSSSIPLMAMVQSLSSDNIVLSVADPDLRLTGLLTPSTMLKATVILKGAWHLKNANSEARVVSASAETTTVEFDAVNGKSIDIELIK</sequence>
<dbReference type="EMBL" id="JAROBY010000056">
    <property type="protein sequence ID" value="MEB4797533.1"/>
    <property type="molecule type" value="Genomic_DNA"/>
</dbReference>
<reference evidence="7 8" key="1">
    <citation type="submission" date="2023-03" db="EMBL/GenBank/DDBJ databases">
        <title>Bacillus Genome Sequencing.</title>
        <authorList>
            <person name="Dunlap C."/>
        </authorList>
    </citation>
    <scope>NUCLEOTIDE SEQUENCE [LARGE SCALE GENOMIC DNA]</scope>
    <source>
        <strain evidence="7 8">NRS-1351</strain>
    </source>
</reference>
<dbReference type="PANTHER" id="PTHR37322:SF3">
    <property type="entry name" value="CHONDROITIN SULFATE ABC EXOLYASE"/>
    <property type="match status" value="1"/>
</dbReference>
<dbReference type="InterPro" id="IPR003159">
    <property type="entry name" value="Lyase_8_central_dom"/>
</dbReference>
<dbReference type="InterPro" id="IPR014718">
    <property type="entry name" value="GH-type_carb-bd"/>
</dbReference>
<organism evidence="7 8">
    <name type="scientific">Paenibacillus chondroitinus</name>
    <dbReference type="NCBI Taxonomy" id="59842"/>
    <lineage>
        <taxon>Bacteria</taxon>
        <taxon>Bacillati</taxon>
        <taxon>Bacillota</taxon>
        <taxon>Bacilli</taxon>
        <taxon>Bacillales</taxon>
        <taxon>Paenibacillaceae</taxon>
        <taxon>Paenibacillus</taxon>
    </lineage>
</organism>
<dbReference type="Pfam" id="PF09093">
    <property type="entry name" value="Lyase_catalyt"/>
    <property type="match status" value="1"/>
</dbReference>
<evidence type="ECO:0000313" key="7">
    <source>
        <dbReference type="EMBL" id="MEB4797533.1"/>
    </source>
</evidence>
<keyword evidence="3" id="KW-0732">Signal</keyword>
<accession>A0ABU6DIF8</accession>
<dbReference type="Proteomes" id="UP001355653">
    <property type="component" value="Unassembled WGS sequence"/>
</dbReference>
<dbReference type="Gene3D" id="1.50.10.100">
    <property type="entry name" value="Chondroitin AC/alginate lyase"/>
    <property type="match status" value="1"/>
</dbReference>
<dbReference type="Pfam" id="PF09092">
    <property type="entry name" value="Lyase_N"/>
    <property type="match status" value="1"/>
</dbReference>
<keyword evidence="8" id="KW-1185">Reference proteome</keyword>
<evidence type="ECO:0000256" key="3">
    <source>
        <dbReference type="SAM" id="SignalP"/>
    </source>
</evidence>
<dbReference type="SUPFAM" id="SSF48230">
    <property type="entry name" value="Chondroitin AC/alginate lyase"/>
    <property type="match status" value="1"/>
</dbReference>
<evidence type="ECO:0000256" key="2">
    <source>
        <dbReference type="ARBA" id="ARBA00023239"/>
    </source>
</evidence>
<proteinExistence type="inferred from homology"/>
<dbReference type="Gene3D" id="2.70.98.10">
    <property type="match status" value="1"/>
</dbReference>
<dbReference type="SUPFAM" id="SSF49863">
    <property type="entry name" value="Hyaluronate lyase-like, C-terminal domain"/>
    <property type="match status" value="1"/>
</dbReference>
<dbReference type="Gene3D" id="2.60.220.10">
    <property type="entry name" value="Polysaccharide lyase family 8-like, C-terminal"/>
    <property type="match status" value="1"/>
</dbReference>
<dbReference type="Pfam" id="PF02278">
    <property type="entry name" value="Lyase_8"/>
    <property type="match status" value="1"/>
</dbReference>
<comment type="similarity">
    <text evidence="1">Belongs to the polysaccharide lyase 8 family.</text>
</comment>
<dbReference type="InterPro" id="IPR015177">
    <property type="entry name" value="Lyase_catalyt"/>
</dbReference>
<dbReference type="GO" id="GO:0016829">
    <property type="term" value="F:lyase activity"/>
    <property type="evidence" value="ECO:0007669"/>
    <property type="project" value="UniProtKB-KW"/>
</dbReference>
<dbReference type="InterPro" id="IPR008929">
    <property type="entry name" value="Chondroitin_lyas"/>
</dbReference>
<dbReference type="InterPro" id="IPR039174">
    <property type="entry name" value="Chondroitin_ABC_lyase"/>
</dbReference>
<dbReference type="InterPro" id="IPR008979">
    <property type="entry name" value="Galactose-bd-like_sf"/>
</dbReference>